<sequence length="32" mass="3698">MSKAICALKAALGVRGNFCQLGQWRWYVYHNI</sequence>
<name>A0A839F1N6_9GAMM</name>
<dbReference type="AlphaFoldDB" id="A0A839F1N6"/>
<proteinExistence type="predicted"/>
<comment type="caution">
    <text evidence="1">The sequence shown here is derived from an EMBL/GenBank/DDBJ whole genome shotgun (WGS) entry which is preliminary data.</text>
</comment>
<accession>A0A839F1N6</accession>
<evidence type="ECO:0000313" key="2">
    <source>
        <dbReference type="Proteomes" id="UP000550401"/>
    </source>
</evidence>
<keyword evidence="2" id="KW-1185">Reference proteome</keyword>
<reference evidence="1 2" key="1">
    <citation type="submission" date="2020-07" db="EMBL/GenBank/DDBJ databases">
        <title>Genomic Encyclopedia of Type Strains, Phase IV (KMG-V): Genome sequencing to study the core and pangenomes of soil and plant-associated prokaryotes.</title>
        <authorList>
            <person name="Whitman W."/>
        </authorList>
    </citation>
    <scope>NUCLEOTIDE SEQUENCE [LARGE SCALE GENOMIC DNA]</scope>
    <source>
        <strain evidence="1 2">RH2WT43</strain>
    </source>
</reference>
<evidence type="ECO:0000313" key="1">
    <source>
        <dbReference type="EMBL" id="MBA8886224.1"/>
    </source>
</evidence>
<protein>
    <submittedName>
        <fullName evidence="1">Uncharacterized protein</fullName>
    </submittedName>
</protein>
<dbReference type="Proteomes" id="UP000550401">
    <property type="component" value="Unassembled WGS sequence"/>
</dbReference>
<dbReference type="EMBL" id="JACGXL010000001">
    <property type="protein sequence ID" value="MBA8886224.1"/>
    <property type="molecule type" value="Genomic_DNA"/>
</dbReference>
<organism evidence="1 2">
    <name type="scientific">Dokdonella fugitiva</name>
    <dbReference type="NCBI Taxonomy" id="328517"/>
    <lineage>
        <taxon>Bacteria</taxon>
        <taxon>Pseudomonadati</taxon>
        <taxon>Pseudomonadota</taxon>
        <taxon>Gammaproteobacteria</taxon>
        <taxon>Lysobacterales</taxon>
        <taxon>Rhodanobacteraceae</taxon>
        <taxon>Dokdonella</taxon>
    </lineage>
</organism>
<gene>
    <name evidence="1" type="ORF">FHW12_000415</name>
</gene>